<dbReference type="Pfam" id="PF00589">
    <property type="entry name" value="Phage_integrase"/>
    <property type="match status" value="1"/>
</dbReference>
<evidence type="ECO:0000256" key="6">
    <source>
        <dbReference type="ARBA" id="ARBA00023172"/>
    </source>
</evidence>
<feature type="domain" description="Core-binding (CB)" evidence="12">
    <location>
        <begin position="56"/>
        <end position="137"/>
    </location>
</feature>
<evidence type="ECO:0000256" key="8">
    <source>
        <dbReference type="ARBA" id="ARBA00023296"/>
    </source>
</evidence>
<comment type="similarity">
    <text evidence="1">Belongs to the 'phage' integrase family.</text>
</comment>
<evidence type="ECO:0000256" key="3">
    <source>
        <dbReference type="ARBA" id="ARBA00022679"/>
    </source>
</evidence>
<dbReference type="InterPro" id="IPR010998">
    <property type="entry name" value="Integrase_recombinase_N"/>
</dbReference>
<keyword evidence="6" id="KW-0233">DNA recombination</keyword>
<proteinExistence type="inferred from homology"/>
<evidence type="ECO:0000259" key="12">
    <source>
        <dbReference type="PROSITE" id="PS51900"/>
    </source>
</evidence>
<dbReference type="GO" id="GO:0015074">
    <property type="term" value="P:DNA integration"/>
    <property type="evidence" value="ECO:0007669"/>
    <property type="project" value="UniProtKB-KW"/>
</dbReference>
<dbReference type="SUPFAM" id="SSF56349">
    <property type="entry name" value="DNA breaking-rejoining enzymes"/>
    <property type="match status" value="1"/>
</dbReference>
<evidence type="ECO:0000259" key="11">
    <source>
        <dbReference type="PROSITE" id="PS51898"/>
    </source>
</evidence>
<protein>
    <recommendedName>
        <fullName evidence="2">Integrase</fullName>
    </recommendedName>
</protein>
<dbReference type="PROSITE" id="PS51898">
    <property type="entry name" value="TYR_RECOMBINASE"/>
    <property type="match status" value="1"/>
</dbReference>
<dbReference type="InterPro" id="IPR004107">
    <property type="entry name" value="Integrase_SAM-like_N"/>
</dbReference>
<gene>
    <name evidence="13" type="ORF">XO27_0028</name>
</gene>
<keyword evidence="7" id="KW-1179">Viral genome integration</keyword>
<dbReference type="GO" id="GO:0044826">
    <property type="term" value="P:viral genome integration into host DNA"/>
    <property type="evidence" value="ECO:0007669"/>
    <property type="project" value="UniProtKB-KW"/>
</dbReference>
<keyword evidence="4" id="KW-0229">DNA integration</keyword>
<evidence type="ECO:0000256" key="10">
    <source>
        <dbReference type="PROSITE-ProRule" id="PRU01248"/>
    </source>
</evidence>
<dbReference type="PANTHER" id="PTHR30629:SF2">
    <property type="entry name" value="PROPHAGE INTEGRASE INTS-RELATED"/>
    <property type="match status" value="1"/>
</dbReference>
<dbReference type="Gene3D" id="1.10.443.10">
    <property type="entry name" value="Intergrase catalytic core"/>
    <property type="match status" value="1"/>
</dbReference>
<dbReference type="InterPro" id="IPR011010">
    <property type="entry name" value="DNA_brk_join_enz"/>
</dbReference>
<evidence type="ECO:0000256" key="1">
    <source>
        <dbReference type="ARBA" id="ARBA00008857"/>
    </source>
</evidence>
<dbReference type="GO" id="GO:0046718">
    <property type="term" value="P:symbiont entry into host cell"/>
    <property type="evidence" value="ECO:0007669"/>
    <property type="project" value="UniProtKB-KW"/>
</dbReference>
<dbReference type="EMBL" id="KT967075">
    <property type="protein sequence ID" value="ALN97352.1"/>
    <property type="molecule type" value="Genomic_DNA"/>
</dbReference>
<dbReference type="Proteomes" id="UP000222142">
    <property type="component" value="Segment"/>
</dbReference>
<evidence type="ECO:0000256" key="7">
    <source>
        <dbReference type="ARBA" id="ARBA00023195"/>
    </source>
</evidence>
<keyword evidence="8" id="KW-1160">Virus entry into host cell</keyword>
<keyword evidence="3" id="KW-0808">Transferase</keyword>
<dbReference type="PROSITE" id="PS51900">
    <property type="entry name" value="CB"/>
    <property type="match status" value="1"/>
</dbReference>
<dbReference type="GO" id="GO:0075713">
    <property type="term" value="P:establishment of integrated proviral latency"/>
    <property type="evidence" value="ECO:0007669"/>
    <property type="project" value="UniProtKB-KW"/>
</dbReference>
<comment type="function">
    <text evidence="9">Integrase is necessary for integration of the phage into the host genome by site-specific recombination. In conjunction with excisionase, integrase is also necessary for excision of the prophage from the host genome.</text>
</comment>
<dbReference type="PANTHER" id="PTHR30629">
    <property type="entry name" value="PROPHAGE INTEGRASE"/>
    <property type="match status" value="1"/>
</dbReference>
<evidence type="ECO:0000313" key="14">
    <source>
        <dbReference type="Proteomes" id="UP000222142"/>
    </source>
</evidence>
<evidence type="ECO:0000256" key="9">
    <source>
        <dbReference type="ARBA" id="ARBA00049605"/>
    </source>
</evidence>
<evidence type="ECO:0000256" key="2">
    <source>
        <dbReference type="ARBA" id="ARBA00016082"/>
    </source>
</evidence>
<sequence>MVVYKDKERGTYFFVVRVRQFDGTQKQVKRRGFKTKKEAREAEAKMLVEKETTSSLTFAQVADSYFDWYCQRRKQSSINTIKAILENHLLKKFGKSKINNITAKHIMIYQNEIIHKYSAVYLKKIHTVLSSIFNFAIKFFGLTSNPAKIAGNFEKESNKRLNFWEFDEFKQFIHVVDDLLYQAFFTTLYYSGARTGELLALTWEDINFEEKSININKTNYNRQVTKPKTKASNRIIMLPSLVIDLLKTLKEHATLGAPIKNDYIVFGEFYTSIATATLHKRFAKYVVASGIPKILLHEFRHSHASYLINRGVSPLVVAQRLGHSDVSTTLNTYSHLYPSKQAEVVAFMEQDLSFSLPIRDLRPLKS</sequence>
<dbReference type="Gene3D" id="1.10.150.130">
    <property type="match status" value="1"/>
</dbReference>
<evidence type="ECO:0000256" key="5">
    <source>
        <dbReference type="ARBA" id="ARBA00023125"/>
    </source>
</evidence>
<organism evidence="13 14">
    <name type="scientific">Bacillus phage phi4I1</name>
    <dbReference type="NCBI Taxonomy" id="1643325"/>
    <lineage>
        <taxon>Viruses</taxon>
        <taxon>Duplodnaviria</taxon>
        <taxon>Heunggongvirae</taxon>
        <taxon>Uroviricota</taxon>
        <taxon>Caudoviricetes</taxon>
        <taxon>Camtrevirus</taxon>
        <taxon>Camtrevirus BtCS33</taxon>
    </lineage>
</organism>
<evidence type="ECO:0000313" key="13">
    <source>
        <dbReference type="EMBL" id="ALN97352.1"/>
    </source>
</evidence>
<feature type="domain" description="Tyr recombinase" evidence="11">
    <location>
        <begin position="159"/>
        <end position="346"/>
    </location>
</feature>
<reference evidence="13 14" key="1">
    <citation type="submission" date="2015-10" db="EMBL/GenBank/DDBJ databases">
        <title>Whole Genome Sequencing of Bacillus ACT Group Temperature Bacteriophages.</title>
        <authorList>
            <person name="Fouts D.E."/>
            <person name="Rasko D.A."/>
            <person name="Cer R.R."/>
            <person name="Jiang L."/>
            <person name="Fedorova N.B."/>
            <person name="Shvartsbeyn A."/>
            <person name="Read T.D."/>
            <person name="Gill S.R."/>
            <person name="Klumpp J."/>
            <person name="Calendar R."/>
        </authorList>
    </citation>
    <scope>NUCLEOTIDE SEQUENCE [LARGE SCALE GENOMIC DNA]</scope>
</reference>
<dbReference type="Pfam" id="PF14657">
    <property type="entry name" value="Arm-DNA-bind_4"/>
    <property type="match status" value="1"/>
</dbReference>
<name>A0A0S2GLI2_9CAUD</name>
<dbReference type="InterPro" id="IPR028259">
    <property type="entry name" value="AP2-like_int_N"/>
</dbReference>
<evidence type="ECO:0000256" key="4">
    <source>
        <dbReference type="ARBA" id="ARBA00022908"/>
    </source>
</evidence>
<dbReference type="GO" id="GO:0006310">
    <property type="term" value="P:DNA recombination"/>
    <property type="evidence" value="ECO:0007669"/>
    <property type="project" value="UniProtKB-KW"/>
</dbReference>
<dbReference type="GO" id="GO:0016740">
    <property type="term" value="F:transferase activity"/>
    <property type="evidence" value="ECO:0007669"/>
    <property type="project" value="UniProtKB-KW"/>
</dbReference>
<dbReference type="InterPro" id="IPR013762">
    <property type="entry name" value="Integrase-like_cat_sf"/>
</dbReference>
<keyword evidence="5 10" id="KW-0238">DNA-binding</keyword>
<dbReference type="InterPro" id="IPR044068">
    <property type="entry name" value="CB"/>
</dbReference>
<dbReference type="CDD" id="cd01189">
    <property type="entry name" value="INT_ICEBs1_C_like"/>
    <property type="match status" value="1"/>
</dbReference>
<dbReference type="InterPro" id="IPR050808">
    <property type="entry name" value="Phage_Integrase"/>
</dbReference>
<dbReference type="InterPro" id="IPR002104">
    <property type="entry name" value="Integrase_catalytic"/>
</dbReference>
<dbReference type="GO" id="GO:0003677">
    <property type="term" value="F:DNA binding"/>
    <property type="evidence" value="ECO:0007669"/>
    <property type="project" value="UniProtKB-UniRule"/>
</dbReference>
<dbReference type="Pfam" id="PF14659">
    <property type="entry name" value="Phage_int_SAM_3"/>
    <property type="match status" value="1"/>
</dbReference>
<accession>A0A0S2GLI2</accession>